<sequence length="361" mass="40275">MRFKEGSRVEVSKRKKDACDSWAPARIVSKDGRTYTVRYDLLLNGGGEPVEEKAHEKDIRPCPPRAHEEEKWVLGDGVEVFDIHSWRVGKIAKVLGNKLYIVRLCGSVQIKKFHISDLRIRQAWHDNRWIMLGKGNGNEQLHGSSKGVAYLGSESDNVKIEEAHTVCRYEQDKVQKPPSRRTVKKSVAAYGSSLRGGTVVEANKKRKLTSEAHEIQQPTTKTLLSRKVDVSSPLSKDVLRKNCTHPSSTPLVEESTECSVASCSGNGVVEHTNQSSRKLPRAVADSHFGDTSSRCPSESGRVCPSVDIHELELHAYKTTMQALFASGPLSWEQESLLTNLRLSLHISNEEHLHQLRSLLAS</sequence>
<dbReference type="SMART" id="SM00743">
    <property type="entry name" value="Agenet"/>
    <property type="match status" value="2"/>
</dbReference>
<organism evidence="4 5">
    <name type="scientific">Iris pallida</name>
    <name type="common">Sweet iris</name>
    <dbReference type="NCBI Taxonomy" id="29817"/>
    <lineage>
        <taxon>Eukaryota</taxon>
        <taxon>Viridiplantae</taxon>
        <taxon>Streptophyta</taxon>
        <taxon>Embryophyta</taxon>
        <taxon>Tracheophyta</taxon>
        <taxon>Spermatophyta</taxon>
        <taxon>Magnoliopsida</taxon>
        <taxon>Liliopsida</taxon>
        <taxon>Asparagales</taxon>
        <taxon>Iridaceae</taxon>
        <taxon>Iridoideae</taxon>
        <taxon>Irideae</taxon>
        <taxon>Iris</taxon>
    </lineage>
</organism>
<dbReference type="InterPro" id="IPR014002">
    <property type="entry name" value="Agenet_dom_plant"/>
</dbReference>
<evidence type="ECO:0000256" key="1">
    <source>
        <dbReference type="ARBA" id="ARBA00004123"/>
    </source>
</evidence>
<dbReference type="InterPro" id="IPR008395">
    <property type="entry name" value="Agenet-like_dom"/>
</dbReference>
<dbReference type="EMBL" id="JANAVB010040619">
    <property type="protein sequence ID" value="KAJ6797820.1"/>
    <property type="molecule type" value="Genomic_DNA"/>
</dbReference>
<dbReference type="Gene3D" id="1.10.1240.40">
    <property type="entry name" value="ENT domain"/>
    <property type="match status" value="1"/>
</dbReference>
<dbReference type="InterPro" id="IPR036142">
    <property type="entry name" value="ENT_dom-like_sf"/>
</dbReference>
<evidence type="ECO:0000259" key="3">
    <source>
        <dbReference type="PROSITE" id="PS51138"/>
    </source>
</evidence>
<evidence type="ECO:0000313" key="5">
    <source>
        <dbReference type="Proteomes" id="UP001140949"/>
    </source>
</evidence>
<keyword evidence="5" id="KW-1185">Reference proteome</keyword>
<comment type="caution">
    <text evidence="4">The sequence shown here is derived from an EMBL/GenBank/DDBJ whole genome shotgun (WGS) entry which is preliminary data.</text>
</comment>
<dbReference type="CDD" id="cd20406">
    <property type="entry name" value="Tudor_Agenet_AtDUF_rpt2_4"/>
    <property type="match status" value="1"/>
</dbReference>
<reference evidence="4" key="2">
    <citation type="submission" date="2023-04" db="EMBL/GenBank/DDBJ databases">
        <authorList>
            <person name="Bruccoleri R.E."/>
            <person name="Oakeley E.J."/>
            <person name="Faust A.-M."/>
            <person name="Dessus-Babus S."/>
            <person name="Altorfer M."/>
            <person name="Burckhardt D."/>
            <person name="Oertli M."/>
            <person name="Naumann U."/>
            <person name="Petersen F."/>
            <person name="Wong J."/>
        </authorList>
    </citation>
    <scope>NUCLEOTIDE SEQUENCE</scope>
    <source>
        <strain evidence="4">GSM-AAB239-AS_SAM_17_03QT</strain>
        <tissue evidence="4">Leaf</tissue>
    </source>
</reference>
<evidence type="ECO:0000313" key="4">
    <source>
        <dbReference type="EMBL" id="KAJ6797820.1"/>
    </source>
</evidence>
<protein>
    <recommendedName>
        <fullName evidence="3">ENT domain-containing protein</fullName>
    </recommendedName>
</protein>
<dbReference type="Proteomes" id="UP001140949">
    <property type="component" value="Unassembled WGS sequence"/>
</dbReference>
<name>A0AAX6E1J5_IRIPA</name>
<dbReference type="PANTHER" id="PTHR31917:SF59">
    <property type="entry name" value="ENT DOMAIN-CONTAINING PROTEIN"/>
    <property type="match status" value="1"/>
</dbReference>
<dbReference type="CDD" id="cd20405">
    <property type="entry name" value="Tudor_Agenet_AtDUF_rpt1_3"/>
    <property type="match status" value="1"/>
</dbReference>
<dbReference type="AlphaFoldDB" id="A0AAX6E1J5"/>
<dbReference type="Pfam" id="PF03735">
    <property type="entry name" value="ENT"/>
    <property type="match status" value="1"/>
</dbReference>
<keyword evidence="2" id="KW-0539">Nucleus</keyword>
<dbReference type="GO" id="GO:0005634">
    <property type="term" value="C:nucleus"/>
    <property type="evidence" value="ECO:0007669"/>
    <property type="project" value="UniProtKB-SubCell"/>
</dbReference>
<feature type="domain" description="ENT" evidence="3">
    <location>
        <begin position="304"/>
        <end position="361"/>
    </location>
</feature>
<dbReference type="SMART" id="SM01191">
    <property type="entry name" value="ENT"/>
    <property type="match status" value="1"/>
</dbReference>
<dbReference type="PROSITE" id="PS51138">
    <property type="entry name" value="ENT"/>
    <property type="match status" value="1"/>
</dbReference>
<accession>A0AAX6E1J5</accession>
<dbReference type="SUPFAM" id="SSF158639">
    <property type="entry name" value="ENT-like"/>
    <property type="match status" value="1"/>
</dbReference>
<comment type="subcellular location">
    <subcellularLocation>
        <location evidence="1">Nucleus</location>
    </subcellularLocation>
</comment>
<evidence type="ECO:0000256" key="2">
    <source>
        <dbReference type="ARBA" id="ARBA00023242"/>
    </source>
</evidence>
<dbReference type="Pfam" id="PF05641">
    <property type="entry name" value="Agenet"/>
    <property type="match status" value="1"/>
</dbReference>
<proteinExistence type="predicted"/>
<reference evidence="4" key="1">
    <citation type="journal article" date="2023" name="GigaByte">
        <title>Genome assembly of the bearded iris, Iris pallida Lam.</title>
        <authorList>
            <person name="Bruccoleri R.E."/>
            <person name="Oakeley E.J."/>
            <person name="Faust A.M.E."/>
            <person name="Altorfer M."/>
            <person name="Dessus-Babus S."/>
            <person name="Burckhardt D."/>
            <person name="Oertli M."/>
            <person name="Naumann U."/>
            <person name="Petersen F."/>
            <person name="Wong J."/>
        </authorList>
    </citation>
    <scope>NUCLEOTIDE SEQUENCE</scope>
    <source>
        <strain evidence="4">GSM-AAB239-AS_SAM_17_03QT</strain>
    </source>
</reference>
<dbReference type="PANTHER" id="PTHR31917">
    <property type="entry name" value="AGENET DOMAIN-CONTAINING PROTEIN-RELATED"/>
    <property type="match status" value="1"/>
</dbReference>
<dbReference type="InterPro" id="IPR005491">
    <property type="entry name" value="ENT_dom"/>
</dbReference>
<gene>
    <name evidence="4" type="ORF">M6B38_214535</name>
</gene>